<gene>
    <name evidence="2" type="ORF">ACJEBI_22610</name>
</gene>
<dbReference type="Gene3D" id="3.40.630.10">
    <property type="entry name" value="Zn peptidases"/>
    <property type="match status" value="1"/>
</dbReference>
<dbReference type="EMBL" id="JBJHQH010000021">
    <property type="protein sequence ID" value="MFK9094254.1"/>
    <property type="molecule type" value="Genomic_DNA"/>
</dbReference>
<dbReference type="InterPro" id="IPR011650">
    <property type="entry name" value="Peptidase_M20_dimer"/>
</dbReference>
<dbReference type="Pfam" id="PF01546">
    <property type="entry name" value="Peptidase_M20"/>
    <property type="match status" value="1"/>
</dbReference>
<name>A0ABW8RNE5_9BACI</name>
<evidence type="ECO:0000313" key="3">
    <source>
        <dbReference type="Proteomes" id="UP001623041"/>
    </source>
</evidence>
<feature type="domain" description="Peptidase M20 dimerisation" evidence="1">
    <location>
        <begin position="176"/>
        <end position="266"/>
    </location>
</feature>
<reference evidence="2 3" key="1">
    <citation type="submission" date="2024-11" db="EMBL/GenBank/DDBJ databases">
        <authorList>
            <person name="Lucas J.A."/>
        </authorList>
    </citation>
    <scope>NUCLEOTIDE SEQUENCE [LARGE SCALE GENOMIC DNA]</scope>
    <source>
        <strain evidence="2 3">Z 5.4</strain>
    </source>
</reference>
<dbReference type="SUPFAM" id="SSF53187">
    <property type="entry name" value="Zn-dependent exopeptidases"/>
    <property type="match status" value="1"/>
</dbReference>
<dbReference type="PANTHER" id="PTHR11014">
    <property type="entry name" value="PEPTIDASE M20 FAMILY MEMBER"/>
    <property type="match status" value="1"/>
</dbReference>
<proteinExistence type="predicted"/>
<dbReference type="CDD" id="cd08018">
    <property type="entry name" value="M20_Acy1_amhX-like"/>
    <property type="match status" value="1"/>
</dbReference>
<keyword evidence="3" id="KW-1185">Reference proteome</keyword>
<dbReference type="PANTHER" id="PTHR11014:SF122">
    <property type="entry name" value="AMIDOHYDROLASE AMHX"/>
    <property type="match status" value="1"/>
</dbReference>
<dbReference type="NCBIfam" id="TIGR01891">
    <property type="entry name" value="amidohydrolases"/>
    <property type="match status" value="1"/>
</dbReference>
<dbReference type="InterPro" id="IPR037484">
    <property type="entry name" value="AmhX-like"/>
</dbReference>
<comment type="caution">
    <text evidence="2">The sequence shown here is derived from an EMBL/GenBank/DDBJ whole genome shotgun (WGS) entry which is preliminary data.</text>
</comment>
<dbReference type="PIRSF" id="PIRSF005962">
    <property type="entry name" value="Pept_M20D_amidohydro"/>
    <property type="match status" value="1"/>
</dbReference>
<evidence type="ECO:0000313" key="2">
    <source>
        <dbReference type="EMBL" id="MFK9094254.1"/>
    </source>
</evidence>
<dbReference type="Gene3D" id="3.30.70.360">
    <property type="match status" value="1"/>
</dbReference>
<dbReference type="SUPFAM" id="SSF55031">
    <property type="entry name" value="Bacterial exopeptidase dimerisation domain"/>
    <property type="match status" value="1"/>
</dbReference>
<dbReference type="InterPro" id="IPR036264">
    <property type="entry name" value="Bact_exopeptidase_dim_dom"/>
</dbReference>
<accession>A0ABW8RNE5</accession>
<dbReference type="InterPro" id="IPR002933">
    <property type="entry name" value="Peptidase_M20"/>
</dbReference>
<sequence length="384" mass="41978">MNETLDVSCLKSQLFDIFDYLHLHPEVSWKEINTTKYIASLLEEWGADEVRTFEDCPGVVAEIGDGPLMVGLRSDMDALWQEVDGTWKANHSCGHDAHMTLALGVFITLKKLNVKLPGKVRFIFQPAEEKGDGALRMIEKKVIDDVDYLYGVHLRPEIEVENGKAAPAIVHGAGRFISGKINGADGHGGRPHMSTNAIEVAAAIVQQLNAIHLNPMVPYSVKMTKLIAGGENSNIIPGSANFSLDLRAQSNQTMDQLAKQVEQVISGVANLYQVDIDFTYESNVVAAEVNEEAKDIMAGAIKDVLGAENLLPPSVSPGGEDFHFYSVKRPDVKATMLGLGCNLSPGLHHPKMAFDREALIAGVEILTRTILATFEKNGFRVEFE</sequence>
<dbReference type="Proteomes" id="UP001623041">
    <property type="component" value="Unassembled WGS sequence"/>
</dbReference>
<dbReference type="InterPro" id="IPR017439">
    <property type="entry name" value="Amidohydrolase"/>
</dbReference>
<dbReference type="RefSeq" id="WP_406582728.1">
    <property type="nucleotide sequence ID" value="NZ_JBJHQH010000021.1"/>
</dbReference>
<protein>
    <submittedName>
        <fullName evidence="2">M20 peptidase aminoacylase family protein</fullName>
    </submittedName>
</protein>
<evidence type="ECO:0000259" key="1">
    <source>
        <dbReference type="Pfam" id="PF07687"/>
    </source>
</evidence>
<dbReference type="Pfam" id="PF07687">
    <property type="entry name" value="M20_dimer"/>
    <property type="match status" value="1"/>
</dbReference>
<organism evidence="2 3">
    <name type="scientific">Bacillus salipaludis</name>
    <dbReference type="NCBI Taxonomy" id="2547811"/>
    <lineage>
        <taxon>Bacteria</taxon>
        <taxon>Bacillati</taxon>
        <taxon>Bacillota</taxon>
        <taxon>Bacilli</taxon>
        <taxon>Bacillales</taxon>
        <taxon>Bacillaceae</taxon>
        <taxon>Bacillus</taxon>
    </lineage>
</organism>